<dbReference type="InterPro" id="IPR003660">
    <property type="entry name" value="HAMP_dom"/>
</dbReference>
<dbReference type="SMART" id="SM00304">
    <property type="entry name" value="HAMP"/>
    <property type="match status" value="2"/>
</dbReference>
<dbReference type="InterPro" id="IPR013656">
    <property type="entry name" value="PAS_4"/>
</dbReference>
<feature type="domain" description="Methyl-accepting transducer" evidence="6">
    <location>
        <begin position="400"/>
        <end position="636"/>
    </location>
</feature>
<dbReference type="STRING" id="1560234.SP90_02205"/>
<proteinExistence type="inferred from homology"/>
<protein>
    <submittedName>
        <fullName evidence="9">Chemotaxis protein</fullName>
    </submittedName>
</protein>
<sequence>MALKNSLGGKITVLIAAISFVVFSVLIGTSTYLQRKGMLEQLSESLTQTSQLVQEAIERPMIIGDDEGTIEEFSRFQAEYPGMDIYLADYAGEVTYSTQPDSIDKEMSGLIKVDGFASLSEKALSKPIKENLIVSGGNSPVFLRVISIPNAPSCKHCHGASKPIIGQLVISKNISATMGTIELQMYENMAICLGGLVVLVLSVVFFIRKVVIKPIEKITAASDAITNGNFNADFFVESEDELGNLSKNLGSMVDKLKIELGFSKGVLRGMTAPILVCNADREVTSTNQEAIDLMGVSGTPVDYKGVPVSQFVVNDPCCDRIIQEVISSRQPSTGNEAVLVNAAEVELTLIFDAAPIYDLDGKMLGVFVMITDMTTMRNQQRRVEEQNEKITHAAQSARAISEQVSSASEELAAQIRQSSNGADEQQKLTGESASAMTQMNASVLEVARNASDASELAATAQDKAAEGGEIVEQAVNKIHAVAQQAQSLKEEMSVLGTRADGIGQIITVIEDIADQTNLLALNAAIEAARAGDAGRGFAVVADEVRKLAEKTMSATREVVEYVGAIQTSTHQNVEATERAVELVEESTDLAARSGEALRAIMGMVEATADQVRAIATASEEQSAASEQINNSVSVINEISEQTASAMTESTTAVESVAQLAQDLNGIIENMRS</sequence>
<dbReference type="CDD" id="cd11386">
    <property type="entry name" value="MCP_signal"/>
    <property type="match status" value="1"/>
</dbReference>
<accession>A0A1B7XMZ5</accession>
<dbReference type="PATRIC" id="fig|1560234.3.peg.1328"/>
<keyword evidence="2 4" id="KW-0807">Transducer</keyword>
<comment type="similarity">
    <text evidence="3">Belongs to the methyl-accepting chemotaxis (MCP) protein family.</text>
</comment>
<dbReference type="Gene3D" id="3.30.450.20">
    <property type="entry name" value="PAS domain"/>
    <property type="match status" value="1"/>
</dbReference>
<feature type="transmembrane region" description="Helical" evidence="5">
    <location>
        <begin position="188"/>
        <end position="207"/>
    </location>
</feature>
<dbReference type="PANTHER" id="PTHR32089">
    <property type="entry name" value="METHYL-ACCEPTING CHEMOTAXIS PROTEIN MCPB"/>
    <property type="match status" value="1"/>
</dbReference>
<dbReference type="CDD" id="cd06225">
    <property type="entry name" value="HAMP"/>
    <property type="match status" value="1"/>
</dbReference>
<feature type="domain" description="HAMP" evidence="8">
    <location>
        <begin position="209"/>
        <end position="261"/>
    </location>
</feature>
<keyword evidence="5" id="KW-0472">Membrane</keyword>
<evidence type="ECO:0000256" key="4">
    <source>
        <dbReference type="PROSITE-ProRule" id="PRU00284"/>
    </source>
</evidence>
<dbReference type="Gene3D" id="1.10.8.500">
    <property type="entry name" value="HAMP domain in histidine kinase"/>
    <property type="match status" value="1"/>
</dbReference>
<dbReference type="Pfam" id="PF08448">
    <property type="entry name" value="PAS_4"/>
    <property type="match status" value="1"/>
</dbReference>
<dbReference type="InterPro" id="IPR000700">
    <property type="entry name" value="PAS-assoc_C"/>
</dbReference>
<dbReference type="PROSITE" id="PS50111">
    <property type="entry name" value="CHEMOTAXIS_TRANSDUC_2"/>
    <property type="match status" value="1"/>
</dbReference>
<evidence type="ECO:0000256" key="1">
    <source>
        <dbReference type="ARBA" id="ARBA00004370"/>
    </source>
</evidence>
<dbReference type="RefSeq" id="WP_066852093.1">
    <property type="nucleotide sequence ID" value="NZ_JXMS01000002.1"/>
</dbReference>
<dbReference type="SUPFAM" id="SSF55785">
    <property type="entry name" value="PYP-like sensor domain (PAS domain)"/>
    <property type="match status" value="1"/>
</dbReference>
<reference evidence="9 10" key="1">
    <citation type="submission" date="2015-01" db="EMBL/GenBank/DDBJ databases">
        <title>Desulfovibrio sp. JC271 draft genome sequence.</title>
        <authorList>
            <person name="Shivani Y."/>
            <person name="Subhash Y."/>
            <person name="Sasikala C."/>
            <person name="Ramana C.V."/>
        </authorList>
    </citation>
    <scope>NUCLEOTIDE SEQUENCE [LARGE SCALE GENOMIC DNA]</scope>
    <source>
        <strain evidence="9 10">JC271</strain>
    </source>
</reference>
<evidence type="ECO:0000256" key="3">
    <source>
        <dbReference type="ARBA" id="ARBA00029447"/>
    </source>
</evidence>
<dbReference type="InterPro" id="IPR004089">
    <property type="entry name" value="MCPsignal_dom"/>
</dbReference>
<keyword evidence="5" id="KW-0812">Transmembrane</keyword>
<gene>
    <name evidence="9" type="ORF">SP90_02205</name>
</gene>
<feature type="transmembrane region" description="Helical" evidence="5">
    <location>
        <begin position="12"/>
        <end position="33"/>
    </location>
</feature>
<evidence type="ECO:0000259" key="8">
    <source>
        <dbReference type="PROSITE" id="PS50885"/>
    </source>
</evidence>
<keyword evidence="10" id="KW-1185">Reference proteome</keyword>
<comment type="caution">
    <text evidence="9">The sequence shown here is derived from an EMBL/GenBank/DDBJ whole genome shotgun (WGS) entry which is preliminary data.</text>
</comment>
<feature type="domain" description="PAC" evidence="7">
    <location>
        <begin position="333"/>
        <end position="385"/>
    </location>
</feature>
<dbReference type="Pfam" id="PF00015">
    <property type="entry name" value="MCPsignal"/>
    <property type="match status" value="1"/>
</dbReference>
<organism evidence="9 10">
    <name type="scientific">Halodesulfovibrio spirochaetisodalis</name>
    <dbReference type="NCBI Taxonomy" id="1560234"/>
    <lineage>
        <taxon>Bacteria</taxon>
        <taxon>Pseudomonadati</taxon>
        <taxon>Thermodesulfobacteriota</taxon>
        <taxon>Desulfovibrionia</taxon>
        <taxon>Desulfovibrionales</taxon>
        <taxon>Desulfovibrionaceae</taxon>
        <taxon>Halodesulfovibrio</taxon>
    </lineage>
</organism>
<dbReference type="InterPro" id="IPR035965">
    <property type="entry name" value="PAS-like_dom_sf"/>
</dbReference>
<evidence type="ECO:0000313" key="9">
    <source>
        <dbReference type="EMBL" id="OBQ56888.1"/>
    </source>
</evidence>
<dbReference type="Pfam" id="PF00672">
    <property type="entry name" value="HAMP"/>
    <property type="match status" value="1"/>
</dbReference>
<evidence type="ECO:0000259" key="7">
    <source>
        <dbReference type="PROSITE" id="PS50113"/>
    </source>
</evidence>
<dbReference type="PROSITE" id="PS50113">
    <property type="entry name" value="PAC"/>
    <property type="match status" value="1"/>
</dbReference>
<dbReference type="Gene3D" id="3.30.450.290">
    <property type="match status" value="1"/>
</dbReference>
<dbReference type="FunFam" id="1.10.287.950:FF:000001">
    <property type="entry name" value="Methyl-accepting chemotaxis sensory transducer"/>
    <property type="match status" value="1"/>
</dbReference>
<dbReference type="Gene3D" id="1.10.287.950">
    <property type="entry name" value="Methyl-accepting chemotaxis protein"/>
    <property type="match status" value="1"/>
</dbReference>
<dbReference type="PANTHER" id="PTHR32089:SF112">
    <property type="entry name" value="LYSOZYME-LIKE PROTEIN-RELATED"/>
    <property type="match status" value="1"/>
</dbReference>
<comment type="subcellular location">
    <subcellularLocation>
        <location evidence="1">Membrane</location>
    </subcellularLocation>
</comment>
<evidence type="ECO:0000256" key="2">
    <source>
        <dbReference type="ARBA" id="ARBA00023224"/>
    </source>
</evidence>
<dbReference type="OrthoDB" id="9816383at2"/>
<dbReference type="EMBL" id="JXMS01000002">
    <property type="protein sequence ID" value="OBQ56888.1"/>
    <property type="molecule type" value="Genomic_DNA"/>
</dbReference>
<name>A0A1B7XMZ5_9BACT</name>
<evidence type="ECO:0000256" key="5">
    <source>
        <dbReference type="SAM" id="Phobius"/>
    </source>
</evidence>
<dbReference type="Proteomes" id="UP000091979">
    <property type="component" value="Unassembled WGS sequence"/>
</dbReference>
<dbReference type="GO" id="GO:0007165">
    <property type="term" value="P:signal transduction"/>
    <property type="evidence" value="ECO:0007669"/>
    <property type="project" value="UniProtKB-KW"/>
</dbReference>
<dbReference type="GO" id="GO:0006935">
    <property type="term" value="P:chemotaxis"/>
    <property type="evidence" value="ECO:0007669"/>
    <property type="project" value="UniProtKB-ARBA"/>
</dbReference>
<dbReference type="SUPFAM" id="SSF58104">
    <property type="entry name" value="Methyl-accepting chemotaxis protein (MCP) signaling domain"/>
    <property type="match status" value="1"/>
</dbReference>
<dbReference type="SMART" id="SM00283">
    <property type="entry name" value="MA"/>
    <property type="match status" value="1"/>
</dbReference>
<dbReference type="PROSITE" id="PS50885">
    <property type="entry name" value="HAMP"/>
    <property type="match status" value="1"/>
</dbReference>
<evidence type="ECO:0000313" key="10">
    <source>
        <dbReference type="Proteomes" id="UP000091979"/>
    </source>
</evidence>
<dbReference type="AlphaFoldDB" id="A0A1B7XMZ5"/>
<evidence type="ECO:0000259" key="6">
    <source>
        <dbReference type="PROSITE" id="PS50111"/>
    </source>
</evidence>
<keyword evidence="5" id="KW-1133">Transmembrane helix</keyword>
<dbReference type="GO" id="GO:0016020">
    <property type="term" value="C:membrane"/>
    <property type="evidence" value="ECO:0007669"/>
    <property type="project" value="UniProtKB-SubCell"/>
</dbReference>